<reference evidence="3" key="2">
    <citation type="submission" date="2021-01" db="EMBL/GenBank/DDBJ databases">
        <authorList>
            <person name="Kang M."/>
        </authorList>
    </citation>
    <scope>NUCLEOTIDE SEQUENCE</scope>
    <source>
        <strain evidence="3">KACC 17527</strain>
    </source>
</reference>
<reference evidence="3" key="1">
    <citation type="journal article" date="2012" name="J. Microbiol. Biotechnol.">
        <title>Ramlibacter ginsenosidimutans sp. nov., with ginsenoside-converting activity.</title>
        <authorList>
            <person name="Wang L."/>
            <person name="An D.S."/>
            <person name="Kim S.G."/>
            <person name="Jin F.X."/>
            <person name="Kim S.C."/>
            <person name="Lee S.T."/>
            <person name="Im W.T."/>
        </authorList>
    </citation>
    <scope>NUCLEOTIDE SEQUENCE</scope>
    <source>
        <strain evidence="3">KACC 17527</strain>
    </source>
</reference>
<feature type="chain" id="PRO_5036700623" evidence="2">
    <location>
        <begin position="21"/>
        <end position="119"/>
    </location>
</feature>
<feature type="compositionally biased region" description="Polar residues" evidence="1">
    <location>
        <begin position="26"/>
        <end position="40"/>
    </location>
</feature>
<comment type="caution">
    <text evidence="3">The sequence shown here is derived from an EMBL/GenBank/DDBJ whole genome shotgun (WGS) entry which is preliminary data.</text>
</comment>
<dbReference type="EMBL" id="JAEPWM010000001">
    <property type="protein sequence ID" value="MBK6004574.1"/>
    <property type="molecule type" value="Genomic_DNA"/>
</dbReference>
<accession>A0A934TNG5</accession>
<dbReference type="Proteomes" id="UP000630528">
    <property type="component" value="Unassembled WGS sequence"/>
</dbReference>
<organism evidence="3 4">
    <name type="scientific">Ramlibacter ginsenosidimutans</name>
    <dbReference type="NCBI Taxonomy" id="502333"/>
    <lineage>
        <taxon>Bacteria</taxon>
        <taxon>Pseudomonadati</taxon>
        <taxon>Pseudomonadota</taxon>
        <taxon>Betaproteobacteria</taxon>
        <taxon>Burkholderiales</taxon>
        <taxon>Comamonadaceae</taxon>
        <taxon>Ramlibacter</taxon>
    </lineage>
</organism>
<keyword evidence="2" id="KW-0732">Signal</keyword>
<feature type="signal peptide" evidence="2">
    <location>
        <begin position="1"/>
        <end position="20"/>
    </location>
</feature>
<sequence>MKKIAIAAAALLAASAFAQAPTPATVSTGTGATVNSSSGVPVTPGAPSATVTVTPSTAVAVPSAHLLPGGAMVQRSSTTVLGGPAGDASGTKTEVNTYWVNVPPNAQNRYDFQSWQSLK</sequence>
<dbReference type="AlphaFoldDB" id="A0A934TNG5"/>
<evidence type="ECO:0000256" key="1">
    <source>
        <dbReference type="SAM" id="MobiDB-lite"/>
    </source>
</evidence>
<evidence type="ECO:0000256" key="2">
    <source>
        <dbReference type="SAM" id="SignalP"/>
    </source>
</evidence>
<keyword evidence="4" id="KW-1185">Reference proteome</keyword>
<protein>
    <submittedName>
        <fullName evidence="3">Uncharacterized protein</fullName>
    </submittedName>
</protein>
<evidence type="ECO:0000313" key="4">
    <source>
        <dbReference type="Proteomes" id="UP000630528"/>
    </source>
</evidence>
<gene>
    <name evidence="3" type="ORF">JJB11_00600</name>
</gene>
<evidence type="ECO:0000313" key="3">
    <source>
        <dbReference type="EMBL" id="MBK6004574.1"/>
    </source>
</evidence>
<feature type="region of interest" description="Disordered" evidence="1">
    <location>
        <begin position="23"/>
        <end position="50"/>
    </location>
</feature>
<name>A0A934TNG5_9BURK</name>
<dbReference type="RefSeq" id="WP_201165968.1">
    <property type="nucleotide sequence ID" value="NZ_JAEPWM010000001.1"/>
</dbReference>
<proteinExistence type="predicted"/>